<feature type="transmembrane region" description="Helical" evidence="1">
    <location>
        <begin position="68"/>
        <end position="87"/>
    </location>
</feature>
<dbReference type="EMBL" id="CP054706">
    <property type="protein sequence ID" value="QQK81688.1"/>
    <property type="molecule type" value="Genomic_DNA"/>
</dbReference>
<name>A0A7T6ZDV6_9BACI</name>
<reference evidence="2 3" key="1">
    <citation type="submission" date="2020-06" db="EMBL/GenBank/DDBJ databases">
        <title>Genomic analysis of Salicibibacter sp. NKC21-4.</title>
        <authorList>
            <person name="Oh Y.J."/>
        </authorList>
    </citation>
    <scope>NUCLEOTIDE SEQUENCE [LARGE SCALE GENOMIC DNA]</scope>
    <source>
        <strain evidence="2 3">NKC21-4</strain>
    </source>
</reference>
<dbReference type="AlphaFoldDB" id="A0A7T6ZDV6"/>
<keyword evidence="1" id="KW-1133">Transmembrane helix</keyword>
<feature type="transmembrane region" description="Helical" evidence="1">
    <location>
        <begin position="184"/>
        <end position="204"/>
    </location>
</feature>
<gene>
    <name evidence="2" type="ORF">HUG20_18390</name>
</gene>
<dbReference type="Proteomes" id="UP000595349">
    <property type="component" value="Chromosome"/>
</dbReference>
<feature type="transmembrane region" description="Helical" evidence="1">
    <location>
        <begin position="12"/>
        <end position="34"/>
    </location>
</feature>
<keyword evidence="3" id="KW-1185">Reference proteome</keyword>
<evidence type="ECO:0000313" key="3">
    <source>
        <dbReference type="Proteomes" id="UP000595349"/>
    </source>
</evidence>
<feature type="transmembrane region" description="Helical" evidence="1">
    <location>
        <begin position="136"/>
        <end position="157"/>
    </location>
</feature>
<dbReference type="KEGG" id="scib:HUG20_18390"/>
<feature type="transmembrane region" description="Helical" evidence="1">
    <location>
        <begin position="41"/>
        <end position="62"/>
    </location>
</feature>
<evidence type="ECO:0000313" key="2">
    <source>
        <dbReference type="EMBL" id="QQK81688.1"/>
    </source>
</evidence>
<evidence type="ECO:0000256" key="1">
    <source>
        <dbReference type="SAM" id="Phobius"/>
    </source>
</evidence>
<organism evidence="2 3">
    <name type="scientific">Salicibibacter cibi</name>
    <dbReference type="NCBI Taxonomy" id="2743001"/>
    <lineage>
        <taxon>Bacteria</taxon>
        <taxon>Bacillati</taxon>
        <taxon>Bacillota</taxon>
        <taxon>Bacilli</taxon>
        <taxon>Bacillales</taxon>
        <taxon>Bacillaceae</taxon>
        <taxon>Salicibibacter</taxon>
    </lineage>
</organism>
<protein>
    <recommendedName>
        <fullName evidence="4">Integral membrane protein</fullName>
    </recommendedName>
</protein>
<evidence type="ECO:0008006" key="4">
    <source>
        <dbReference type="Google" id="ProtNLM"/>
    </source>
</evidence>
<sequence>MIDVLVTYQWHLFITAEILSLLAILLFGVIRYFFNKRSFSLFFLFLFVGLTGFEAVLAWTLYRETGEISQFQIIISIFVLYAITFGIQDFKKVDRWMRGKIGDFRGVDLLTSRDREQMAKQKDPVHIARKYRYSSLAHIVVFLLVQIVFWGLSVGSFEEATVYLTDFSWLESGHYHTSPYANEFMYSVSMLWGIVLVVDTIYSWSYTVFPSKQA</sequence>
<keyword evidence="1" id="KW-0472">Membrane</keyword>
<accession>A0A7T6ZDV6</accession>
<proteinExistence type="predicted"/>
<keyword evidence="1" id="KW-0812">Transmembrane</keyword>
<dbReference type="RefSeq" id="WP_200086306.1">
    <property type="nucleotide sequence ID" value="NZ_CP054706.1"/>
</dbReference>